<gene>
    <name evidence="6" type="ORF">RSO01_45660</name>
</gene>
<dbReference type="CDD" id="cd13692">
    <property type="entry name" value="PBP2_BztA"/>
    <property type="match status" value="1"/>
</dbReference>
<keyword evidence="3 4" id="KW-0732">Signal</keyword>
<reference evidence="6 7" key="1">
    <citation type="submission" date="2019-07" db="EMBL/GenBank/DDBJ databases">
        <title>Whole genome shotgun sequence of Reyranella soli NBRC 108950.</title>
        <authorList>
            <person name="Hosoyama A."/>
            <person name="Uohara A."/>
            <person name="Ohji S."/>
            <person name="Ichikawa N."/>
        </authorList>
    </citation>
    <scope>NUCLEOTIDE SEQUENCE [LARGE SCALE GENOMIC DNA]</scope>
    <source>
        <strain evidence="6 7">NBRC 108950</strain>
    </source>
</reference>
<dbReference type="AlphaFoldDB" id="A0A512NEM3"/>
<dbReference type="OrthoDB" id="9777941at2"/>
<dbReference type="RefSeq" id="WP_147151771.1">
    <property type="nucleotide sequence ID" value="NZ_BKAJ01000078.1"/>
</dbReference>
<evidence type="ECO:0000259" key="5">
    <source>
        <dbReference type="SMART" id="SM00062"/>
    </source>
</evidence>
<organism evidence="6 7">
    <name type="scientific">Reyranella soli</name>
    <dbReference type="NCBI Taxonomy" id="1230389"/>
    <lineage>
        <taxon>Bacteria</taxon>
        <taxon>Pseudomonadati</taxon>
        <taxon>Pseudomonadota</taxon>
        <taxon>Alphaproteobacteria</taxon>
        <taxon>Hyphomicrobiales</taxon>
        <taxon>Reyranellaceae</taxon>
        <taxon>Reyranella</taxon>
    </lineage>
</organism>
<evidence type="ECO:0000256" key="1">
    <source>
        <dbReference type="ARBA" id="ARBA00010333"/>
    </source>
</evidence>
<dbReference type="Gene3D" id="3.40.190.10">
    <property type="entry name" value="Periplasmic binding protein-like II"/>
    <property type="match status" value="2"/>
</dbReference>
<feature type="domain" description="Solute-binding protein family 3/N-terminal" evidence="5">
    <location>
        <begin position="36"/>
        <end position="266"/>
    </location>
</feature>
<dbReference type="Pfam" id="PF00497">
    <property type="entry name" value="SBP_bac_3"/>
    <property type="match status" value="1"/>
</dbReference>
<keyword evidence="7" id="KW-1185">Reference proteome</keyword>
<protein>
    <submittedName>
        <fullName evidence="6">Amino acid ABC transporter substrate-binding protein</fullName>
    </submittedName>
</protein>
<evidence type="ECO:0000313" key="7">
    <source>
        <dbReference type="Proteomes" id="UP000321058"/>
    </source>
</evidence>
<dbReference type="EMBL" id="BKAJ01000078">
    <property type="protein sequence ID" value="GEP57400.1"/>
    <property type="molecule type" value="Genomic_DNA"/>
</dbReference>
<dbReference type="GO" id="GO:0006865">
    <property type="term" value="P:amino acid transport"/>
    <property type="evidence" value="ECO:0007669"/>
    <property type="project" value="TreeGrafter"/>
</dbReference>
<sequence length="341" mass="36703">MLKKYLAAGVVAATLVGAAGTAYAGKDLDTVKARGSLICGVSTGVAGFAAADTQGKWTGLDVDTCRAIAAAIFGDADKVKFVPTTAQQRFTALQSGEVDLLVRTTTWTLTRDTALGFDFTGVNYYDGQGFMVNKKLGVKSAKELNGATVCVQPGTTTELNLADYFRANKMTFKPVVIEKVEEVRAAFFAGRCDVFTTDASGLYSTRAANAPNPDDYIILPEIISKEPLGPLVRHGDNQFADIVRWALFAQIEAEEYGITSKNVDEMLKSDNPSIKRILGVTPGMGKALGVDEKWVYNIIKQVGNYGEMFERNVGMGSPLKIARGQNALWTQGGLQYAPPIR</sequence>
<comment type="similarity">
    <text evidence="1">Belongs to the bacterial solute-binding protein 3 family.</text>
</comment>
<evidence type="ECO:0000256" key="3">
    <source>
        <dbReference type="ARBA" id="ARBA00022729"/>
    </source>
</evidence>
<proteinExistence type="inferred from homology"/>
<accession>A0A512NEM3</accession>
<feature type="chain" id="PRO_5021926347" evidence="4">
    <location>
        <begin position="25"/>
        <end position="341"/>
    </location>
</feature>
<dbReference type="InterPro" id="IPR001638">
    <property type="entry name" value="Solute-binding_3/MltF_N"/>
</dbReference>
<evidence type="ECO:0000256" key="2">
    <source>
        <dbReference type="ARBA" id="ARBA00022448"/>
    </source>
</evidence>
<dbReference type="Proteomes" id="UP000321058">
    <property type="component" value="Unassembled WGS sequence"/>
</dbReference>
<feature type="signal peptide" evidence="4">
    <location>
        <begin position="1"/>
        <end position="24"/>
    </location>
</feature>
<keyword evidence="2" id="KW-0813">Transport</keyword>
<name>A0A512NEM3_9HYPH</name>
<evidence type="ECO:0000313" key="6">
    <source>
        <dbReference type="EMBL" id="GEP57400.1"/>
    </source>
</evidence>
<dbReference type="PANTHER" id="PTHR30085:SF7">
    <property type="entry name" value="AMINO-ACID ABC TRANSPORTER-BINDING PROTEIN YHDW-RELATED"/>
    <property type="match status" value="1"/>
</dbReference>
<dbReference type="InterPro" id="IPR051455">
    <property type="entry name" value="Bact_solute-bind_prot3"/>
</dbReference>
<comment type="caution">
    <text evidence="6">The sequence shown here is derived from an EMBL/GenBank/DDBJ whole genome shotgun (WGS) entry which is preliminary data.</text>
</comment>
<dbReference type="SMART" id="SM00062">
    <property type="entry name" value="PBPb"/>
    <property type="match status" value="1"/>
</dbReference>
<evidence type="ECO:0000256" key="4">
    <source>
        <dbReference type="SAM" id="SignalP"/>
    </source>
</evidence>
<dbReference type="PANTHER" id="PTHR30085">
    <property type="entry name" value="AMINO ACID ABC TRANSPORTER PERMEASE"/>
    <property type="match status" value="1"/>
</dbReference>
<dbReference type="SUPFAM" id="SSF53850">
    <property type="entry name" value="Periplasmic binding protein-like II"/>
    <property type="match status" value="1"/>
</dbReference>